<dbReference type="Gene3D" id="2.40.128.110">
    <property type="entry name" value="Lipid/polyisoprenoid-binding, YceI-like"/>
    <property type="match status" value="1"/>
</dbReference>
<dbReference type="Proteomes" id="UP000516421">
    <property type="component" value="Chromosome"/>
</dbReference>
<evidence type="ECO:0000256" key="1">
    <source>
        <dbReference type="ARBA" id="ARBA00008812"/>
    </source>
</evidence>
<dbReference type="PANTHER" id="PTHR34406">
    <property type="entry name" value="PROTEIN YCEI"/>
    <property type="match status" value="1"/>
</dbReference>
<reference evidence="3 4" key="1">
    <citation type="submission" date="2020-09" db="EMBL/GenBank/DDBJ databases">
        <title>Investigation of environmental microbe.</title>
        <authorList>
            <person name="Ou Y."/>
            <person name="Kang Q."/>
        </authorList>
    </citation>
    <scope>NUCLEOTIDE SEQUENCE [LARGE SCALE GENOMIC DNA]</scope>
    <source>
        <strain evidence="3 4">KJZ-9</strain>
    </source>
</reference>
<dbReference type="AlphaFoldDB" id="A0A7H2BKH3"/>
<organism evidence="3 4">
    <name type="scientific">Rothia amarae</name>
    <dbReference type="NCBI Taxonomy" id="169480"/>
    <lineage>
        <taxon>Bacteria</taxon>
        <taxon>Bacillati</taxon>
        <taxon>Actinomycetota</taxon>
        <taxon>Actinomycetes</taxon>
        <taxon>Micrococcales</taxon>
        <taxon>Micrococcaceae</taxon>
        <taxon>Rothia</taxon>
    </lineage>
</organism>
<dbReference type="EMBL" id="CP061538">
    <property type="protein sequence ID" value="QNV40169.1"/>
    <property type="molecule type" value="Genomic_DNA"/>
</dbReference>
<evidence type="ECO:0000313" key="3">
    <source>
        <dbReference type="EMBL" id="QNV40169.1"/>
    </source>
</evidence>
<dbReference type="SMART" id="SM00867">
    <property type="entry name" value="YceI"/>
    <property type="match status" value="1"/>
</dbReference>
<sequence>MRYILALDSQFAGKWTIDPDHSRIGFSARHAMVTKVRGAFNDVQGTAFIDPENWKKSYANVSIRVDSIDTRNAQRDEHLRNNDFFDVAHYPTIEFVSTSIDEVDENQFIAMGELSMHGVTKPVSIPLDLTGINQDSFGNIRAGLEGGRRIDRKDWGITWNAALDAGGVMVSEKISLEFELSLVKETEDSSADTAA</sequence>
<dbReference type="PANTHER" id="PTHR34406:SF1">
    <property type="entry name" value="PROTEIN YCEI"/>
    <property type="match status" value="1"/>
</dbReference>
<dbReference type="InterPro" id="IPR036761">
    <property type="entry name" value="TTHA0802/YceI-like_sf"/>
</dbReference>
<dbReference type="SUPFAM" id="SSF101874">
    <property type="entry name" value="YceI-like"/>
    <property type="match status" value="1"/>
</dbReference>
<evidence type="ECO:0000313" key="4">
    <source>
        <dbReference type="Proteomes" id="UP000516421"/>
    </source>
</evidence>
<keyword evidence="4" id="KW-1185">Reference proteome</keyword>
<protein>
    <submittedName>
        <fullName evidence="3">YceI family protein</fullName>
    </submittedName>
</protein>
<dbReference type="KEGG" id="rama:IDM48_01595"/>
<dbReference type="Pfam" id="PF04264">
    <property type="entry name" value="YceI"/>
    <property type="match status" value="1"/>
</dbReference>
<dbReference type="InterPro" id="IPR007372">
    <property type="entry name" value="Lipid/polyisoprenoid-bd_YceI"/>
</dbReference>
<comment type="similarity">
    <text evidence="1">Belongs to the UPF0312 family.</text>
</comment>
<evidence type="ECO:0000259" key="2">
    <source>
        <dbReference type="SMART" id="SM00867"/>
    </source>
</evidence>
<feature type="domain" description="Lipid/polyisoprenoid-binding YceI-like" evidence="2">
    <location>
        <begin position="14"/>
        <end position="183"/>
    </location>
</feature>
<gene>
    <name evidence="3" type="ORF">IDM48_01595</name>
</gene>
<name>A0A7H2BKH3_9MICC</name>
<accession>A0A7H2BKH3</accession>
<proteinExistence type="inferred from homology"/>